<dbReference type="AlphaFoldDB" id="A0A0W0FYS7"/>
<evidence type="ECO:0000313" key="2">
    <source>
        <dbReference type="EMBL" id="KTB41390.1"/>
    </source>
</evidence>
<feature type="region of interest" description="Disordered" evidence="1">
    <location>
        <begin position="54"/>
        <end position="79"/>
    </location>
</feature>
<gene>
    <name evidence="2" type="ORF">WG66_6034</name>
</gene>
<organism evidence="2 3">
    <name type="scientific">Moniliophthora roreri</name>
    <name type="common">Frosty pod rot fungus</name>
    <name type="synonym">Monilia roreri</name>
    <dbReference type="NCBI Taxonomy" id="221103"/>
    <lineage>
        <taxon>Eukaryota</taxon>
        <taxon>Fungi</taxon>
        <taxon>Dikarya</taxon>
        <taxon>Basidiomycota</taxon>
        <taxon>Agaricomycotina</taxon>
        <taxon>Agaricomycetes</taxon>
        <taxon>Agaricomycetidae</taxon>
        <taxon>Agaricales</taxon>
        <taxon>Marasmiineae</taxon>
        <taxon>Marasmiaceae</taxon>
        <taxon>Moniliophthora</taxon>
    </lineage>
</organism>
<accession>A0A0W0FYS7</accession>
<dbReference type="EMBL" id="LATX01001470">
    <property type="protein sequence ID" value="KTB41390.1"/>
    <property type="molecule type" value="Genomic_DNA"/>
</dbReference>
<protein>
    <submittedName>
        <fullName evidence="2">Uncharacterized protein</fullName>
    </submittedName>
</protein>
<comment type="caution">
    <text evidence="2">The sequence shown here is derived from an EMBL/GenBank/DDBJ whole genome shotgun (WGS) entry which is preliminary data.</text>
</comment>
<evidence type="ECO:0000313" key="3">
    <source>
        <dbReference type="Proteomes" id="UP000054988"/>
    </source>
</evidence>
<dbReference type="Proteomes" id="UP000054988">
    <property type="component" value="Unassembled WGS sequence"/>
</dbReference>
<reference evidence="2 3" key="1">
    <citation type="submission" date="2015-12" db="EMBL/GenBank/DDBJ databases">
        <title>Draft genome sequence of Moniliophthora roreri, the causal agent of frosty pod rot of cacao.</title>
        <authorList>
            <person name="Aime M.C."/>
            <person name="Diaz-Valderrama J.R."/>
            <person name="Kijpornyongpan T."/>
            <person name="Phillips-Mora W."/>
        </authorList>
    </citation>
    <scope>NUCLEOTIDE SEQUENCE [LARGE SCALE GENOMIC DNA]</scope>
    <source>
        <strain evidence="2 3">MCA 2952</strain>
    </source>
</reference>
<sequence length="103" mass="11487">MIGPEGIDSEDNTSWHISKKEDLDISITLLLLVKEQDLFKKLLTVLKNSPRPKKQLQIEEMAKDKKPSGSRPKAEPEVEETKIGTTVLVQVVVAKKKVKAALP</sequence>
<proteinExistence type="predicted"/>
<feature type="compositionally biased region" description="Basic and acidic residues" evidence="1">
    <location>
        <begin position="56"/>
        <end position="79"/>
    </location>
</feature>
<name>A0A0W0FYS7_MONRR</name>
<evidence type="ECO:0000256" key="1">
    <source>
        <dbReference type="SAM" id="MobiDB-lite"/>
    </source>
</evidence>